<evidence type="ECO:0000256" key="13">
    <source>
        <dbReference type="SAM" id="Phobius"/>
    </source>
</evidence>
<dbReference type="GO" id="GO:0005886">
    <property type="term" value="C:plasma membrane"/>
    <property type="evidence" value="ECO:0007669"/>
    <property type="project" value="UniProtKB-SubCell"/>
</dbReference>
<evidence type="ECO:0000256" key="12">
    <source>
        <dbReference type="ARBA" id="ARBA00023136"/>
    </source>
</evidence>
<feature type="transmembrane region" description="Helical" evidence="13">
    <location>
        <begin position="62"/>
        <end position="83"/>
    </location>
</feature>
<dbReference type="InterPro" id="IPR011577">
    <property type="entry name" value="Cyt_b561_bac/Ni-Hgenase"/>
</dbReference>
<keyword evidence="7 13" id="KW-0812">Transmembrane</keyword>
<feature type="domain" description="Cytochrome b561 bacterial/Ni-hydrogenase" evidence="14">
    <location>
        <begin position="16"/>
        <end position="183"/>
    </location>
</feature>
<evidence type="ECO:0000256" key="10">
    <source>
        <dbReference type="ARBA" id="ARBA00022989"/>
    </source>
</evidence>
<dbReference type="InterPro" id="IPR006471">
    <property type="entry name" value="Formate_DH_gsu"/>
</dbReference>
<dbReference type="RefSeq" id="WP_005700830.1">
    <property type="nucleotide sequence ID" value="NZ_CAUTUO010000001.1"/>
</dbReference>
<comment type="similarity">
    <text evidence="3">Belongs to the formate dehydrogenase gamma subunit family.</text>
</comment>
<dbReference type="EMBL" id="UFSP01000001">
    <property type="protein sequence ID" value="SSY92873.1"/>
    <property type="molecule type" value="Genomic_DNA"/>
</dbReference>
<dbReference type="Gene3D" id="1.20.950.20">
    <property type="entry name" value="Transmembrane di-heme cytochromes, Chain C"/>
    <property type="match status" value="1"/>
</dbReference>
<evidence type="ECO:0000256" key="9">
    <source>
        <dbReference type="ARBA" id="ARBA00022982"/>
    </source>
</evidence>
<evidence type="ECO:0000259" key="14">
    <source>
        <dbReference type="Pfam" id="PF01292"/>
    </source>
</evidence>
<evidence type="ECO:0000256" key="4">
    <source>
        <dbReference type="ARBA" id="ARBA00022448"/>
    </source>
</evidence>
<keyword evidence="11" id="KW-0408">Iron</keyword>
<dbReference type="PANTHER" id="PTHR30074">
    <property type="entry name" value="FORMATE DEHYDROGENASE, NITRATE-INDUCIBLE, CYTOCHROME B556 FDN SUBUNIT"/>
    <property type="match status" value="1"/>
</dbReference>
<evidence type="ECO:0000256" key="5">
    <source>
        <dbReference type="ARBA" id="ARBA00022475"/>
    </source>
</evidence>
<comment type="cofactor">
    <cofactor evidence="1">
        <name>heme</name>
        <dbReference type="ChEBI" id="CHEBI:30413"/>
    </cofactor>
</comment>
<organism evidence="15 16">
    <name type="scientific">Aggregatibacter aphrophilus</name>
    <name type="common">Haemophilus aphrophilus</name>
    <dbReference type="NCBI Taxonomy" id="732"/>
    <lineage>
        <taxon>Bacteria</taxon>
        <taxon>Pseudomonadati</taxon>
        <taxon>Pseudomonadota</taxon>
        <taxon>Gammaproteobacteria</taxon>
        <taxon>Pasteurellales</taxon>
        <taxon>Pasteurellaceae</taxon>
        <taxon>Aggregatibacter</taxon>
    </lineage>
</organism>
<keyword evidence="12 13" id="KW-0472">Membrane</keyword>
<evidence type="ECO:0000256" key="1">
    <source>
        <dbReference type="ARBA" id="ARBA00001971"/>
    </source>
</evidence>
<dbReference type="GO" id="GO:0009061">
    <property type="term" value="P:anaerobic respiration"/>
    <property type="evidence" value="ECO:0007669"/>
    <property type="project" value="TreeGrafter"/>
</dbReference>
<dbReference type="Proteomes" id="UP000253728">
    <property type="component" value="Unassembled WGS sequence"/>
</dbReference>
<comment type="subcellular location">
    <subcellularLocation>
        <location evidence="2">Cell membrane</location>
        <topology evidence="2">Multi-pass membrane protein</topology>
    </subcellularLocation>
</comment>
<evidence type="ECO:0000256" key="7">
    <source>
        <dbReference type="ARBA" id="ARBA00022692"/>
    </source>
</evidence>
<dbReference type="NCBIfam" id="TIGR01583">
    <property type="entry name" value="formate-DH-gamm"/>
    <property type="match status" value="1"/>
</dbReference>
<dbReference type="GO" id="GO:0022904">
    <property type="term" value="P:respiratory electron transport chain"/>
    <property type="evidence" value="ECO:0007669"/>
    <property type="project" value="InterPro"/>
</dbReference>
<dbReference type="OMA" id="TIMSMIF"/>
<evidence type="ECO:0000256" key="8">
    <source>
        <dbReference type="ARBA" id="ARBA00022723"/>
    </source>
</evidence>
<dbReference type="FunFam" id="1.20.950.20:FF:000002">
    <property type="entry name" value="Formate dehydrogenase cytochrome b556 subunit"/>
    <property type="match status" value="1"/>
</dbReference>
<dbReference type="GeneID" id="49636239"/>
<dbReference type="GO" id="GO:0036397">
    <property type="term" value="F:formate dehydrogenase (quinone) activity"/>
    <property type="evidence" value="ECO:0007669"/>
    <property type="project" value="TreeGrafter"/>
</dbReference>
<protein>
    <submittedName>
        <fullName evidence="15">Formate dehydrogenase-N subunit gamma</fullName>
    </submittedName>
</protein>
<evidence type="ECO:0000256" key="6">
    <source>
        <dbReference type="ARBA" id="ARBA00022617"/>
    </source>
</evidence>
<dbReference type="AlphaFoldDB" id="A0A336N5Q1"/>
<sequence>MNKGKLEITNDTRIIRHKLPARLSHWFLVISFFLTMFTGVAFFFPDFAWLTEILGTPQLARAIHPFTGILMFIAFVFLCSLYWHHNIPEKNDIRWMKGVLEVLKGNEHAVADNGKYNLGQKMLFWTLILAMFTLMASGIIMWRQYFSHHFSIPVLRIAILLHSACAFMLFTGILVHMYMAFWVKGSITGIVEGWVTVRWAKKHHPKWFREEVLPVLEQDVEREEKGEPTKAVFKKFS</sequence>
<keyword evidence="9" id="KW-0249">Electron transport</keyword>
<dbReference type="Pfam" id="PF01292">
    <property type="entry name" value="Ni_hydr_CYTB"/>
    <property type="match status" value="1"/>
</dbReference>
<dbReference type="SUPFAM" id="SSF81342">
    <property type="entry name" value="Transmembrane di-heme cytochromes"/>
    <property type="match status" value="1"/>
</dbReference>
<feature type="transmembrane region" description="Helical" evidence="13">
    <location>
        <begin position="154"/>
        <end position="175"/>
    </location>
</feature>
<dbReference type="STRING" id="732.ADJ80_09395"/>
<dbReference type="GO" id="GO:0015944">
    <property type="term" value="P:formate oxidation"/>
    <property type="evidence" value="ECO:0007669"/>
    <property type="project" value="TreeGrafter"/>
</dbReference>
<keyword evidence="10 13" id="KW-1133">Transmembrane helix</keyword>
<dbReference type="PANTHER" id="PTHR30074:SF5">
    <property type="entry name" value="FORMATE DEHYDROGENASE, NITRATE-INDUCIBLE, CYTOCHROME B556(FDN) SUBUNIT"/>
    <property type="match status" value="1"/>
</dbReference>
<reference evidence="15 16" key="1">
    <citation type="submission" date="2018-06" db="EMBL/GenBank/DDBJ databases">
        <authorList>
            <consortium name="Pathogen Informatics"/>
            <person name="Doyle S."/>
        </authorList>
    </citation>
    <scope>NUCLEOTIDE SEQUENCE [LARGE SCALE GENOMIC DNA]</scope>
    <source>
        <strain evidence="15 16">NCTC5908</strain>
    </source>
</reference>
<evidence type="ECO:0000313" key="15">
    <source>
        <dbReference type="EMBL" id="SSY92873.1"/>
    </source>
</evidence>
<dbReference type="InterPro" id="IPR016174">
    <property type="entry name" value="Di-haem_cyt_TM"/>
</dbReference>
<accession>A0A336N5Q1</accession>
<dbReference type="GO" id="GO:0009326">
    <property type="term" value="C:formate dehydrogenase complex"/>
    <property type="evidence" value="ECO:0007669"/>
    <property type="project" value="InterPro"/>
</dbReference>
<keyword evidence="4" id="KW-0813">Transport</keyword>
<evidence type="ECO:0000256" key="2">
    <source>
        <dbReference type="ARBA" id="ARBA00004651"/>
    </source>
</evidence>
<dbReference type="GO" id="GO:0008863">
    <property type="term" value="F:formate dehydrogenase (NAD+) activity"/>
    <property type="evidence" value="ECO:0007669"/>
    <property type="project" value="InterPro"/>
</dbReference>
<dbReference type="GO" id="GO:0046872">
    <property type="term" value="F:metal ion binding"/>
    <property type="evidence" value="ECO:0007669"/>
    <property type="project" value="UniProtKB-KW"/>
</dbReference>
<evidence type="ECO:0000256" key="11">
    <source>
        <dbReference type="ARBA" id="ARBA00023004"/>
    </source>
</evidence>
<name>A0A336N5Q1_AGGAP</name>
<keyword evidence="5" id="KW-1003">Cell membrane</keyword>
<keyword evidence="6" id="KW-0349">Heme</keyword>
<gene>
    <name evidence="15" type="primary">fdnI</name>
    <name evidence="15" type="ORF">NCTC5908_00118</name>
</gene>
<dbReference type="InterPro" id="IPR051817">
    <property type="entry name" value="FDH_cytochrome_b556_subunit"/>
</dbReference>
<evidence type="ECO:0000313" key="16">
    <source>
        <dbReference type="Proteomes" id="UP000253728"/>
    </source>
</evidence>
<proteinExistence type="inferred from homology"/>
<feature type="transmembrane region" description="Helical" evidence="13">
    <location>
        <begin position="26"/>
        <end position="50"/>
    </location>
</feature>
<feature type="transmembrane region" description="Helical" evidence="13">
    <location>
        <begin position="122"/>
        <end position="142"/>
    </location>
</feature>
<keyword evidence="8" id="KW-0479">Metal-binding</keyword>
<evidence type="ECO:0000256" key="3">
    <source>
        <dbReference type="ARBA" id="ARBA00010747"/>
    </source>
</evidence>
<dbReference type="GO" id="GO:0009055">
    <property type="term" value="F:electron transfer activity"/>
    <property type="evidence" value="ECO:0007669"/>
    <property type="project" value="InterPro"/>
</dbReference>